<dbReference type="EMBL" id="BPWL01000009">
    <property type="protein sequence ID" value="GJJ14017.1"/>
    <property type="molecule type" value="Genomic_DNA"/>
</dbReference>
<dbReference type="InterPro" id="IPR033121">
    <property type="entry name" value="PEPTIDASE_A1"/>
</dbReference>
<dbReference type="FunFam" id="2.40.70.10:FF:000008">
    <property type="entry name" value="Cathepsin D"/>
    <property type="match status" value="1"/>
</dbReference>
<accession>A0AAV5AJT4</accession>
<dbReference type="PRINTS" id="PR00792">
    <property type="entry name" value="PEPSIN"/>
</dbReference>
<dbReference type="InterPro" id="IPR021109">
    <property type="entry name" value="Peptidase_aspartic_dom_sf"/>
</dbReference>
<gene>
    <name evidence="4" type="ORF">Clacol_008274</name>
</gene>
<evidence type="ECO:0000256" key="2">
    <source>
        <dbReference type="PIRSR" id="PIRSR601461-1"/>
    </source>
</evidence>
<reference evidence="4" key="1">
    <citation type="submission" date="2021-10" db="EMBL/GenBank/DDBJ databases">
        <title>De novo Genome Assembly of Clathrus columnatus (Basidiomycota, Fungi) Using Illumina and Nanopore Sequence Data.</title>
        <authorList>
            <person name="Ogiso-Tanaka E."/>
            <person name="Itagaki H."/>
            <person name="Hosoya T."/>
            <person name="Hosaka K."/>
        </authorList>
    </citation>
    <scope>NUCLEOTIDE SEQUENCE</scope>
    <source>
        <strain evidence="4">MO-923</strain>
    </source>
</reference>
<dbReference type="PANTHER" id="PTHR47966">
    <property type="entry name" value="BETA-SITE APP-CLEAVING ENZYME, ISOFORM A-RELATED"/>
    <property type="match status" value="1"/>
</dbReference>
<evidence type="ECO:0000313" key="4">
    <source>
        <dbReference type="EMBL" id="GJJ14017.1"/>
    </source>
</evidence>
<dbReference type="AlphaFoldDB" id="A0AAV5AJT4"/>
<dbReference type="Proteomes" id="UP001050691">
    <property type="component" value="Unassembled WGS sequence"/>
</dbReference>
<dbReference type="PANTHER" id="PTHR47966:SF51">
    <property type="entry name" value="BETA-SITE APP-CLEAVING ENZYME, ISOFORM A-RELATED"/>
    <property type="match status" value="1"/>
</dbReference>
<feature type="active site" evidence="2">
    <location>
        <position position="297"/>
    </location>
</feature>
<keyword evidence="5" id="KW-1185">Reference proteome</keyword>
<name>A0AAV5AJT4_9AGAM</name>
<dbReference type="PROSITE" id="PS51767">
    <property type="entry name" value="PEPTIDASE_A1"/>
    <property type="match status" value="1"/>
</dbReference>
<dbReference type="Gene3D" id="2.40.70.10">
    <property type="entry name" value="Acid Proteases"/>
    <property type="match status" value="2"/>
</dbReference>
<dbReference type="Pfam" id="PF00026">
    <property type="entry name" value="Asp"/>
    <property type="match status" value="1"/>
</dbReference>
<dbReference type="InterPro" id="IPR034164">
    <property type="entry name" value="Pepsin-like_dom"/>
</dbReference>
<dbReference type="GO" id="GO:0006508">
    <property type="term" value="P:proteolysis"/>
    <property type="evidence" value="ECO:0007669"/>
    <property type="project" value="InterPro"/>
</dbReference>
<organism evidence="4 5">
    <name type="scientific">Clathrus columnatus</name>
    <dbReference type="NCBI Taxonomy" id="1419009"/>
    <lineage>
        <taxon>Eukaryota</taxon>
        <taxon>Fungi</taxon>
        <taxon>Dikarya</taxon>
        <taxon>Basidiomycota</taxon>
        <taxon>Agaricomycotina</taxon>
        <taxon>Agaricomycetes</taxon>
        <taxon>Phallomycetidae</taxon>
        <taxon>Phallales</taxon>
        <taxon>Clathraceae</taxon>
        <taxon>Clathrus</taxon>
    </lineage>
</organism>
<dbReference type="InterPro" id="IPR001461">
    <property type="entry name" value="Aspartic_peptidase_A1"/>
</dbReference>
<dbReference type="GO" id="GO:0004190">
    <property type="term" value="F:aspartic-type endopeptidase activity"/>
    <property type="evidence" value="ECO:0007669"/>
    <property type="project" value="InterPro"/>
</dbReference>
<dbReference type="SUPFAM" id="SSF50630">
    <property type="entry name" value="Acid proteases"/>
    <property type="match status" value="1"/>
</dbReference>
<evidence type="ECO:0000256" key="1">
    <source>
        <dbReference type="ARBA" id="ARBA00007447"/>
    </source>
</evidence>
<feature type="domain" description="Peptidase A1" evidence="3">
    <location>
        <begin position="99"/>
        <end position="426"/>
    </location>
</feature>
<evidence type="ECO:0000259" key="3">
    <source>
        <dbReference type="PROSITE" id="PS51767"/>
    </source>
</evidence>
<comment type="caution">
    <text evidence="4">The sequence shown here is derived from an EMBL/GenBank/DDBJ whole genome shotgun (WGS) entry which is preliminary data.</text>
</comment>
<evidence type="ECO:0000313" key="5">
    <source>
        <dbReference type="Proteomes" id="UP001050691"/>
    </source>
</evidence>
<protein>
    <recommendedName>
        <fullName evidence="3">Peptidase A1 domain-containing protein</fullName>
    </recommendedName>
</protein>
<comment type="similarity">
    <text evidence="1">Belongs to the peptidase A1 family.</text>
</comment>
<feature type="active site" evidence="2">
    <location>
        <position position="118"/>
    </location>
</feature>
<dbReference type="CDD" id="cd05471">
    <property type="entry name" value="pepsin_like"/>
    <property type="match status" value="1"/>
</dbReference>
<proteinExistence type="inferred from homology"/>
<sequence length="469" mass="51089">MTGRFDPEGPGLKSYFTVSLSQFAVALRTGSETYKKLRLNKEDNAIKELQRIKYKYGSFQAGKDSTKPKTSIKTRNPPSRRFMKRQAVEPLLDDSDAAWLGGLMIGTPNQGLFEVQFDTGSSDLWVPSVSCQACEKKVDYNASASSTHASLPGNFSIEYQNGQSVSGPFVKDTVSIGLLTVTDQVFSPITNITKDFAVADYVGIIGLALPALSANKTTNNFVYNAWKQGRIDRNLFGMRLGSENGSFISFGEADDGLFTGPIERHSLSRDDGYWIIGDASLNLNSSTIVSNFETIIDSGSTNIYAPTAVAQAFYAQIPGARPLILPPGFYTFPCNATLPTISFNWGDSGQKWEVSAESFNTGPATSGSLDCVGGLVGQDYGAWILGDVYVKIITRGFSPEKLNIISSFMKNAYTVFEADTMSIGFAQLSELAGPIPAKFNGAATMHMRTFKLITQRNDYTTHPTFVYDS</sequence>